<accession>A0A3M7S4X7</accession>
<dbReference type="GO" id="GO:0030425">
    <property type="term" value="C:dendrite"/>
    <property type="evidence" value="ECO:0007669"/>
    <property type="project" value="TreeGrafter"/>
</dbReference>
<dbReference type="AlphaFoldDB" id="A0A3M7S4X7"/>
<keyword evidence="3" id="KW-1185">Reference proteome</keyword>
<dbReference type="InterPro" id="IPR028103">
    <property type="entry name" value="Spatacsin"/>
</dbReference>
<dbReference type="GO" id="GO:0045202">
    <property type="term" value="C:synapse"/>
    <property type="evidence" value="ECO:0007669"/>
    <property type="project" value="TreeGrafter"/>
</dbReference>
<dbReference type="GO" id="GO:0030424">
    <property type="term" value="C:axon"/>
    <property type="evidence" value="ECO:0007669"/>
    <property type="project" value="TreeGrafter"/>
</dbReference>
<dbReference type="Proteomes" id="UP000276133">
    <property type="component" value="Unassembled WGS sequence"/>
</dbReference>
<dbReference type="EMBL" id="REGN01002032">
    <property type="protein sequence ID" value="RNA30863.1"/>
    <property type="molecule type" value="Genomic_DNA"/>
</dbReference>
<gene>
    <name evidence="2" type="ORF">BpHYR1_001236</name>
</gene>
<dbReference type="GO" id="GO:0008088">
    <property type="term" value="P:axo-dendritic transport"/>
    <property type="evidence" value="ECO:0007669"/>
    <property type="project" value="TreeGrafter"/>
</dbReference>
<feature type="region of interest" description="Disordered" evidence="1">
    <location>
        <begin position="786"/>
        <end position="810"/>
    </location>
</feature>
<sequence>MEQELSRSLTKNEITTLDKIKHKWKELSIEVTKNNLSFFKPKDIILDGLYSNCIRLVREYLEKYVKIDLKPKKITEIGLKTVIQLLLDKDLVGAEFLLNQMNFDINQKLYQICFFTPYNKLRDYLIAILVERNQLNDKELEMIDYLRKLELAYPSQSFSNVQQLITKFSIDSYEEKNEHFISKDLVNIKETSGSNRYAQIILEWIKNWSIDDREKILAESILIDPSKITKFQVDPKIVWSVLIEQDNLKMLCDWIDGKESILFTTTVNQEMIDSIADNQYMPDYSKNYLLNHLAKINKFSSTEIENFYSHLNRINSSQILLNKEIFARHEDQFHANFINLFNSNPNLPANLLWTYLDLYNEIKNKPIEDLMMNYEKSNSLKMMLSFRQDSRNFLDLSLRNLEYCLDSAKTLNLSDIISTENKELNLTALALSLYQDSPMPDANTDHLLDEYPSLRYLTNSKITLEPPTVYELLRNHSEIDVGKFFQWQKSNTFCDELTISQPNNQILSFENAEFAKKYSYKDSLDYSYFLKQHRPFYAYYFLMQTMYEKYGKSKKAIIEEARLRTQLILIQDFQNYRTVSSCVHFTELIDSDSYKLKLVVHLMSTLFDYYVKQGMEEEMAREKCKNIFTDFFMEEIEPKEILNLFENIIINHITETFDQKTMFTMKACSAWLPLMCFSRAYNLPYTMKYLQLCAESNKWLMYLICSQLYQIPKYQVISGLEYFTDIGLKQHLEYALHTNVSSKHSSILQSTSTKVRDVIKKTENKISSLIGSSNWFKKKKSKKIIEQNKRKTDSSDDNDSEEFEENPHHEEKNETIEFVDFYELILDCEKSPNPILILQIEALKWKTPVLAVFATFYKDHDIISLLCTFLHASMKLPFNLPQSKLEPKNKPSLFDLNDLKDAIHIAASRSYLRTLSNSLRIFIPRTILDIYMEFLYCVFRKKDSNMALKLHSMYKTELIKTSLNKHQLIIPIEWYEEVINKLTRIIVLKCQTIDDLNTLTKLLGPDNEYRRFIKLIYTLKSNSISVSCDNWLDMYDKSEQFNEICFKCIEELLKIEKFDEADELANFCELSKDRIHLARFANQIEVLRLNNDFEEILDFWKHAHIELMKIGIKDSDFIDFLKFQNSRSSLVLERIVLLNLICQLVPNDNESSKNLRHLLFQFVLEHKKKNETDKIHDIFKKMLLFGKHNQDPIKELVDYVIKEGKVNDFSDTNSALNEQDKDALNILLYNLVDIGKLAQAYLIAKYFKYYNQDFRILLLRN</sequence>
<reference evidence="2 3" key="1">
    <citation type="journal article" date="2018" name="Sci. Rep.">
        <title>Genomic signatures of local adaptation to the degree of environmental predictability in rotifers.</title>
        <authorList>
            <person name="Franch-Gras L."/>
            <person name="Hahn C."/>
            <person name="Garcia-Roger E.M."/>
            <person name="Carmona M.J."/>
            <person name="Serra M."/>
            <person name="Gomez A."/>
        </authorList>
    </citation>
    <scope>NUCLEOTIDE SEQUENCE [LARGE SCALE GENOMIC DNA]</scope>
    <source>
        <strain evidence="2">HYR1</strain>
    </source>
</reference>
<dbReference type="GO" id="GO:0007268">
    <property type="term" value="P:chemical synaptic transmission"/>
    <property type="evidence" value="ECO:0007669"/>
    <property type="project" value="TreeGrafter"/>
</dbReference>
<comment type="caution">
    <text evidence="2">The sequence shown here is derived from an EMBL/GenBank/DDBJ whole genome shotgun (WGS) entry which is preliminary data.</text>
</comment>
<evidence type="ECO:0000313" key="3">
    <source>
        <dbReference type="Proteomes" id="UP000276133"/>
    </source>
</evidence>
<dbReference type="STRING" id="10195.A0A3M7S4X7"/>
<dbReference type="PANTHER" id="PTHR13650:SF0">
    <property type="entry name" value="SPATACSIN"/>
    <property type="match status" value="1"/>
</dbReference>
<dbReference type="GO" id="GO:0005737">
    <property type="term" value="C:cytoplasm"/>
    <property type="evidence" value="ECO:0007669"/>
    <property type="project" value="TreeGrafter"/>
</dbReference>
<name>A0A3M7S4X7_BRAPC</name>
<dbReference type="GO" id="GO:0048489">
    <property type="term" value="P:synaptic vesicle transport"/>
    <property type="evidence" value="ECO:0007669"/>
    <property type="project" value="TreeGrafter"/>
</dbReference>
<organism evidence="2 3">
    <name type="scientific">Brachionus plicatilis</name>
    <name type="common">Marine rotifer</name>
    <name type="synonym">Brachionus muelleri</name>
    <dbReference type="NCBI Taxonomy" id="10195"/>
    <lineage>
        <taxon>Eukaryota</taxon>
        <taxon>Metazoa</taxon>
        <taxon>Spiralia</taxon>
        <taxon>Gnathifera</taxon>
        <taxon>Rotifera</taxon>
        <taxon>Eurotatoria</taxon>
        <taxon>Monogononta</taxon>
        <taxon>Pseudotrocha</taxon>
        <taxon>Ploima</taxon>
        <taxon>Brachionidae</taxon>
        <taxon>Brachionus</taxon>
    </lineage>
</organism>
<dbReference type="OrthoDB" id="2018754at2759"/>
<proteinExistence type="predicted"/>
<feature type="compositionally biased region" description="Acidic residues" evidence="1">
    <location>
        <begin position="795"/>
        <end position="804"/>
    </location>
</feature>
<protein>
    <submittedName>
        <fullName evidence="2">Spatacsin isoform X3</fullName>
    </submittedName>
</protein>
<evidence type="ECO:0000313" key="2">
    <source>
        <dbReference type="EMBL" id="RNA30863.1"/>
    </source>
</evidence>
<evidence type="ECO:0000256" key="1">
    <source>
        <dbReference type="SAM" id="MobiDB-lite"/>
    </source>
</evidence>
<dbReference type="GO" id="GO:0007409">
    <property type="term" value="P:axonogenesis"/>
    <property type="evidence" value="ECO:0007669"/>
    <property type="project" value="TreeGrafter"/>
</dbReference>
<dbReference type="PANTHER" id="PTHR13650">
    <property type="entry name" value="SPATACSIN"/>
    <property type="match status" value="1"/>
</dbReference>